<protein>
    <recommendedName>
        <fullName evidence="4">Metal-dependent protein hydrolase</fullName>
    </recommendedName>
</protein>
<dbReference type="PANTHER" id="PTHR11215:SF1">
    <property type="entry name" value="MYG1 EXONUCLEASE"/>
    <property type="match status" value="1"/>
</dbReference>
<comment type="similarity">
    <text evidence="1">Belongs to the MYG1 family.</text>
</comment>
<reference evidence="2 3" key="1">
    <citation type="journal article" date="2024" name="Nat. Commun.">
        <title>Phylogenomics reveals the evolutionary origins of lichenization in chlorophyte algae.</title>
        <authorList>
            <person name="Puginier C."/>
            <person name="Libourel C."/>
            <person name="Otte J."/>
            <person name="Skaloud P."/>
            <person name="Haon M."/>
            <person name="Grisel S."/>
            <person name="Petersen M."/>
            <person name="Berrin J.G."/>
            <person name="Delaux P.M."/>
            <person name="Dal Grande F."/>
            <person name="Keller J."/>
        </authorList>
    </citation>
    <scope>NUCLEOTIDE SEQUENCE [LARGE SCALE GENOMIC DNA]</scope>
    <source>
        <strain evidence="2 3">SAG 2145</strain>
    </source>
</reference>
<dbReference type="EMBL" id="JALJOS010000060">
    <property type="protein sequence ID" value="KAK9818546.1"/>
    <property type="molecule type" value="Genomic_DNA"/>
</dbReference>
<dbReference type="Pfam" id="PF03690">
    <property type="entry name" value="MYG1_exonuc"/>
    <property type="match status" value="1"/>
</dbReference>
<evidence type="ECO:0000256" key="1">
    <source>
        <dbReference type="ARBA" id="ARBA00010105"/>
    </source>
</evidence>
<dbReference type="InterPro" id="IPR003226">
    <property type="entry name" value="MYG1_exonuclease"/>
</dbReference>
<dbReference type="Proteomes" id="UP001438707">
    <property type="component" value="Unassembled WGS sequence"/>
</dbReference>
<name>A0AAW1PXY1_9CHLO</name>
<comment type="caution">
    <text evidence="2">The sequence shown here is derived from an EMBL/GenBank/DDBJ whole genome shotgun (WGS) entry which is preliminary data.</text>
</comment>
<dbReference type="GO" id="GO:0005634">
    <property type="term" value="C:nucleus"/>
    <property type="evidence" value="ECO:0007669"/>
    <property type="project" value="TreeGrafter"/>
</dbReference>
<dbReference type="AlphaFoldDB" id="A0AAW1PXY1"/>
<dbReference type="GO" id="GO:0005737">
    <property type="term" value="C:cytoplasm"/>
    <property type="evidence" value="ECO:0007669"/>
    <property type="project" value="TreeGrafter"/>
</dbReference>
<sequence>MVQIGTHSGTFHCDEALGCFLLNQTDTFEDASVVRSRDPQVLNELDIVIDVGGTYEPEKERYDHHQRGFTEVFGHGFNTKLSSAGLVYKHYGQEIIAKMIGKPKSDPDVETIYLAVYKNFVEAVDAVDNGINQWDTKEAPRYLSKTSLSSRVGSLNPAWNEPQSSEILDSKFREAMSLTGSEFHDCVQYLHKSWLPARDIVKMAVEQRQSVDPSGQIVKMTQFAPWKEHLHDLEQDLSISPPITYVLYEDDREKKWRIQAVAISPTSFDSRKALPAEWRGLRDEELSKQAGIPDCVFVHASGFIGGNATEAGALLMAQKALAM</sequence>
<accession>A0AAW1PXY1</accession>
<organism evidence="2 3">
    <name type="scientific">Apatococcus lobatus</name>
    <dbReference type="NCBI Taxonomy" id="904363"/>
    <lineage>
        <taxon>Eukaryota</taxon>
        <taxon>Viridiplantae</taxon>
        <taxon>Chlorophyta</taxon>
        <taxon>core chlorophytes</taxon>
        <taxon>Trebouxiophyceae</taxon>
        <taxon>Chlorellales</taxon>
        <taxon>Chlorellaceae</taxon>
        <taxon>Apatococcus</taxon>
    </lineage>
</organism>
<keyword evidence="3" id="KW-1185">Reference proteome</keyword>
<evidence type="ECO:0000313" key="3">
    <source>
        <dbReference type="Proteomes" id="UP001438707"/>
    </source>
</evidence>
<evidence type="ECO:0008006" key="4">
    <source>
        <dbReference type="Google" id="ProtNLM"/>
    </source>
</evidence>
<gene>
    <name evidence="2" type="ORF">WJX74_003760</name>
</gene>
<evidence type="ECO:0000313" key="2">
    <source>
        <dbReference type="EMBL" id="KAK9818546.1"/>
    </source>
</evidence>
<proteinExistence type="inferred from homology"/>
<dbReference type="PANTHER" id="PTHR11215">
    <property type="entry name" value="METAL DEPENDENT HYDROLASE - RELATED"/>
    <property type="match status" value="1"/>
</dbReference>